<organism evidence="1 2">
    <name type="scientific">Cinchona calisaya</name>
    <dbReference type="NCBI Taxonomy" id="153742"/>
    <lineage>
        <taxon>Eukaryota</taxon>
        <taxon>Viridiplantae</taxon>
        <taxon>Streptophyta</taxon>
        <taxon>Embryophyta</taxon>
        <taxon>Tracheophyta</taxon>
        <taxon>Spermatophyta</taxon>
        <taxon>Magnoliopsida</taxon>
        <taxon>eudicotyledons</taxon>
        <taxon>Gunneridae</taxon>
        <taxon>Pentapetalae</taxon>
        <taxon>asterids</taxon>
        <taxon>lamiids</taxon>
        <taxon>Gentianales</taxon>
        <taxon>Rubiaceae</taxon>
        <taxon>Cinchonoideae</taxon>
        <taxon>Cinchoneae</taxon>
        <taxon>Cinchona</taxon>
    </lineage>
</organism>
<evidence type="ECO:0000313" key="2">
    <source>
        <dbReference type="Proteomes" id="UP001630127"/>
    </source>
</evidence>
<dbReference type="EMBL" id="JBJUIK010000008">
    <property type="protein sequence ID" value="KAL3519588.1"/>
    <property type="molecule type" value="Genomic_DNA"/>
</dbReference>
<evidence type="ECO:0000313" key="1">
    <source>
        <dbReference type="EMBL" id="KAL3519588.1"/>
    </source>
</evidence>
<sequence length="227" mass="26030">MGNKRKALNSIALVELKVVHYQSHEPKVALDKNRFVSIEAQMFYDKLALIASPCLERGINFYGLDDDKINNLTAPGKVRRAFLFEIFDRTWSRFVREDATVGNDTIVRKFIANTHKLIGIVVQDLIAKQQPMAQAEQVVLNSQNHGQQGTWELPLLVHPDYVFRQLHTEAELCSLAVYHSRSLHALYHKLDILTHQLHPAQPLNLANWSLEPDAPSWHFGPRTDDEY</sequence>
<comment type="caution">
    <text evidence="1">The sequence shown here is derived from an EMBL/GenBank/DDBJ whole genome shotgun (WGS) entry which is preliminary data.</text>
</comment>
<keyword evidence="2" id="KW-1185">Reference proteome</keyword>
<reference evidence="1 2" key="1">
    <citation type="submission" date="2024-11" db="EMBL/GenBank/DDBJ databases">
        <title>A near-complete genome assembly of Cinchona calisaya.</title>
        <authorList>
            <person name="Lian D.C."/>
            <person name="Zhao X.W."/>
            <person name="Wei L."/>
        </authorList>
    </citation>
    <scope>NUCLEOTIDE SEQUENCE [LARGE SCALE GENOMIC DNA]</scope>
    <source>
        <tissue evidence="1">Nenye</tissue>
    </source>
</reference>
<protein>
    <submittedName>
        <fullName evidence="1">Uncharacterized protein</fullName>
    </submittedName>
</protein>
<dbReference type="Proteomes" id="UP001630127">
    <property type="component" value="Unassembled WGS sequence"/>
</dbReference>
<name>A0ABD2ZPE6_9GENT</name>
<proteinExistence type="predicted"/>
<dbReference type="AlphaFoldDB" id="A0ABD2ZPE6"/>
<gene>
    <name evidence="1" type="ORF">ACH5RR_017737</name>
</gene>
<accession>A0ABD2ZPE6</accession>